<dbReference type="Pfam" id="PF03416">
    <property type="entry name" value="Peptidase_C54"/>
    <property type="match status" value="1"/>
</dbReference>
<sequence length="309" mass="37078">MNFLPIGRRYFKYIWKEKKLFCHRSEIFKLNEKVIKSVLDFKRYIPNLCYLVDLKDFLDDGKPQLKDLKLGGEFTLQDIRVRYWIKIIIRQNLDVVVKVIGMSDAIQIVKCLTLDLAKRYSTIYHYRALFQYEVKDEGYIMGRFMESKKDILDVIILTIRFTYRQGFQVYQCWNSTLTTDSGWVYVIRVGQMMMAELLQRHLKCFYNVNLFSLPLLMQEVLQLFKDDDEMESSKLQGKPSKYRFSIQKIMREAYKKWGKKPGEWYSPNQIVYVIYKIQSDNNIIYSCGLSFLPFYESQIDQRLFCNRCV</sequence>
<evidence type="ECO:0000256" key="3">
    <source>
        <dbReference type="ARBA" id="ARBA00022807"/>
    </source>
</evidence>
<organism evidence="6 7">
    <name type="scientific">Paramecium octaurelia</name>
    <dbReference type="NCBI Taxonomy" id="43137"/>
    <lineage>
        <taxon>Eukaryota</taxon>
        <taxon>Sar</taxon>
        <taxon>Alveolata</taxon>
        <taxon>Ciliophora</taxon>
        <taxon>Intramacronucleata</taxon>
        <taxon>Oligohymenophorea</taxon>
        <taxon>Peniculida</taxon>
        <taxon>Parameciidae</taxon>
        <taxon>Paramecium</taxon>
    </lineage>
</organism>
<dbReference type="Proteomes" id="UP000683925">
    <property type="component" value="Unassembled WGS sequence"/>
</dbReference>
<evidence type="ECO:0000256" key="2">
    <source>
        <dbReference type="ARBA" id="ARBA00022801"/>
    </source>
</evidence>
<keyword evidence="4" id="KW-0653">Protein transport</keyword>
<dbReference type="GO" id="GO:0019786">
    <property type="term" value="F:protein-phosphatidylethanolamide deconjugating activity"/>
    <property type="evidence" value="ECO:0007669"/>
    <property type="project" value="InterPro"/>
</dbReference>
<dbReference type="EMBL" id="CAJJDP010000041">
    <property type="protein sequence ID" value="CAD8162143.1"/>
    <property type="molecule type" value="Genomic_DNA"/>
</dbReference>
<comment type="subcellular location">
    <subcellularLocation>
        <location evidence="4">Cytoplasm</location>
    </subcellularLocation>
</comment>
<dbReference type="InterPro" id="IPR005078">
    <property type="entry name" value="Peptidase_C54"/>
</dbReference>
<keyword evidence="4" id="KW-0813">Transport</keyword>
<evidence type="ECO:0000259" key="5">
    <source>
        <dbReference type="Pfam" id="PF03416"/>
    </source>
</evidence>
<reference evidence="6" key="1">
    <citation type="submission" date="2021-01" db="EMBL/GenBank/DDBJ databases">
        <authorList>
            <consortium name="Genoscope - CEA"/>
            <person name="William W."/>
        </authorList>
    </citation>
    <scope>NUCLEOTIDE SEQUENCE</scope>
</reference>
<comment type="function">
    <text evidence="4">Cysteine protease that plays a key role in autophagy by mediating both proteolytic activation and delipidation of ATG8 family proteins.</text>
</comment>
<dbReference type="GO" id="GO:0015031">
    <property type="term" value="P:protein transport"/>
    <property type="evidence" value="ECO:0007669"/>
    <property type="project" value="UniProtKB-KW"/>
</dbReference>
<dbReference type="AlphaFoldDB" id="A0A8S1UDV3"/>
<comment type="caution">
    <text evidence="6">The sequence shown here is derived from an EMBL/GenBank/DDBJ whole genome shotgun (WGS) entry which is preliminary data.</text>
</comment>
<dbReference type="GO" id="GO:0000045">
    <property type="term" value="P:autophagosome assembly"/>
    <property type="evidence" value="ECO:0007669"/>
    <property type="project" value="TreeGrafter"/>
</dbReference>
<evidence type="ECO:0000256" key="4">
    <source>
        <dbReference type="RuleBase" id="RU363115"/>
    </source>
</evidence>
<protein>
    <recommendedName>
        <fullName evidence="4">Cysteine protease</fullName>
        <ecNumber evidence="4">3.4.22.-</ecNumber>
    </recommendedName>
</protein>
<dbReference type="GO" id="GO:0000423">
    <property type="term" value="P:mitophagy"/>
    <property type="evidence" value="ECO:0007669"/>
    <property type="project" value="TreeGrafter"/>
</dbReference>
<dbReference type="OrthoDB" id="10427200at2759"/>
<name>A0A8S1UDV3_PAROT</name>
<feature type="domain" description="Peptidase C54 catalytic" evidence="5">
    <location>
        <begin position="150"/>
        <end position="281"/>
    </location>
</feature>
<evidence type="ECO:0000256" key="1">
    <source>
        <dbReference type="ARBA" id="ARBA00022670"/>
    </source>
</evidence>
<dbReference type="PANTHER" id="PTHR22624:SF49">
    <property type="entry name" value="CYSTEINE PROTEASE"/>
    <property type="match status" value="1"/>
</dbReference>
<dbReference type="GO" id="GO:0035973">
    <property type="term" value="P:aggrephagy"/>
    <property type="evidence" value="ECO:0007669"/>
    <property type="project" value="TreeGrafter"/>
</dbReference>
<evidence type="ECO:0000313" key="6">
    <source>
        <dbReference type="EMBL" id="CAD8162143.1"/>
    </source>
</evidence>
<keyword evidence="4" id="KW-0963">Cytoplasm</keyword>
<keyword evidence="2 4" id="KW-0378">Hydrolase</keyword>
<dbReference type="InterPro" id="IPR046792">
    <property type="entry name" value="Peptidase_C54_cat"/>
</dbReference>
<dbReference type="GO" id="GO:0034727">
    <property type="term" value="P:piecemeal microautophagy of the nucleus"/>
    <property type="evidence" value="ECO:0007669"/>
    <property type="project" value="TreeGrafter"/>
</dbReference>
<dbReference type="GO" id="GO:0016485">
    <property type="term" value="P:protein processing"/>
    <property type="evidence" value="ECO:0007669"/>
    <property type="project" value="TreeGrafter"/>
</dbReference>
<dbReference type="EC" id="3.4.22.-" evidence="4"/>
<dbReference type="GO" id="GO:0005737">
    <property type="term" value="C:cytoplasm"/>
    <property type="evidence" value="ECO:0007669"/>
    <property type="project" value="UniProtKB-SubCell"/>
</dbReference>
<keyword evidence="7" id="KW-1185">Reference proteome</keyword>
<gene>
    <name evidence="6" type="ORF">POCTA_138.1.T0410097</name>
</gene>
<proteinExistence type="inferred from homology"/>
<dbReference type="PANTHER" id="PTHR22624">
    <property type="entry name" value="CYSTEINE PROTEASE ATG4"/>
    <property type="match status" value="1"/>
</dbReference>
<comment type="similarity">
    <text evidence="4">Belongs to the peptidase C54 family.</text>
</comment>
<keyword evidence="1 4" id="KW-0645">Protease</keyword>
<accession>A0A8S1UDV3</accession>
<keyword evidence="3" id="KW-0788">Thiol protease</keyword>
<keyword evidence="4" id="KW-0072">Autophagy</keyword>
<evidence type="ECO:0000313" key="7">
    <source>
        <dbReference type="Proteomes" id="UP000683925"/>
    </source>
</evidence>
<dbReference type="GO" id="GO:0004197">
    <property type="term" value="F:cysteine-type endopeptidase activity"/>
    <property type="evidence" value="ECO:0007669"/>
    <property type="project" value="TreeGrafter"/>
</dbReference>